<accession>A0A1T5D7X6</accession>
<dbReference type="AlphaFoldDB" id="A0A1T5D7X6"/>
<name>A0A1T5D7X6_9SPHI</name>
<gene>
    <name evidence="1" type="ORF">SAMN05660841_01822</name>
</gene>
<dbReference type="PROSITE" id="PS51257">
    <property type="entry name" value="PROKAR_LIPOPROTEIN"/>
    <property type="match status" value="1"/>
</dbReference>
<sequence length="288" mass="31574">MINLNKLLIILALVLLGTGCEKNVVEYNADLVEDQTTAQFQLFYMAPVTTGAANNINKVELNGELLTNETTPLAVYNFIPSGAVSRFFATKPGTVNLKLHRGAANNLTLAYDQSFDLPAGKYNVFVHDFTKPPVLIKHEAPYPSVTTEFTGTTAWVKFSNFLYETAGIPTTLKLQYQFQYIVDNVTGQKSDWANVGKPVAFGEATGWQPITVNKTVEISSGTARIDYRIRLIGADGSDQGSLKVRNSAGNTVDYADWWNASIGRIYMHTLAGYRAATPVSSVKQVTVM</sequence>
<evidence type="ECO:0000313" key="1">
    <source>
        <dbReference type="EMBL" id="SKB67804.1"/>
    </source>
</evidence>
<dbReference type="OrthoDB" id="647778at2"/>
<organism evidence="1 2">
    <name type="scientific">Sphingobacterium nematocida</name>
    <dbReference type="NCBI Taxonomy" id="1513896"/>
    <lineage>
        <taxon>Bacteria</taxon>
        <taxon>Pseudomonadati</taxon>
        <taxon>Bacteroidota</taxon>
        <taxon>Sphingobacteriia</taxon>
        <taxon>Sphingobacteriales</taxon>
        <taxon>Sphingobacteriaceae</taxon>
        <taxon>Sphingobacterium</taxon>
    </lineage>
</organism>
<dbReference type="EMBL" id="FUZF01000006">
    <property type="protein sequence ID" value="SKB67804.1"/>
    <property type="molecule type" value="Genomic_DNA"/>
</dbReference>
<dbReference type="STRING" id="1513896.SAMN05660841_01822"/>
<evidence type="ECO:0008006" key="3">
    <source>
        <dbReference type="Google" id="ProtNLM"/>
    </source>
</evidence>
<dbReference type="RefSeq" id="WP_079642774.1">
    <property type="nucleotide sequence ID" value="NZ_FUZF01000006.1"/>
</dbReference>
<evidence type="ECO:0000313" key="2">
    <source>
        <dbReference type="Proteomes" id="UP000190150"/>
    </source>
</evidence>
<keyword evidence="2" id="KW-1185">Reference proteome</keyword>
<dbReference type="Proteomes" id="UP000190150">
    <property type="component" value="Unassembled WGS sequence"/>
</dbReference>
<protein>
    <recommendedName>
        <fullName evidence="3">DUF4397 domain-containing protein</fullName>
    </recommendedName>
</protein>
<reference evidence="2" key="1">
    <citation type="submission" date="2017-02" db="EMBL/GenBank/DDBJ databases">
        <authorList>
            <person name="Varghese N."/>
            <person name="Submissions S."/>
        </authorList>
    </citation>
    <scope>NUCLEOTIDE SEQUENCE [LARGE SCALE GENOMIC DNA]</scope>
    <source>
        <strain evidence="2">DSM 24091</strain>
    </source>
</reference>
<proteinExistence type="predicted"/>